<dbReference type="Proteomes" id="UP000607653">
    <property type="component" value="Unassembled WGS sequence"/>
</dbReference>
<dbReference type="AlphaFoldDB" id="A0A822YST7"/>
<name>A0A822YST7_NELNU</name>
<evidence type="ECO:0000313" key="2">
    <source>
        <dbReference type="Proteomes" id="UP000607653"/>
    </source>
</evidence>
<evidence type="ECO:0000313" key="1">
    <source>
        <dbReference type="EMBL" id="DAD35550.1"/>
    </source>
</evidence>
<comment type="caution">
    <text evidence="1">The sequence shown here is derived from an EMBL/GenBank/DDBJ whole genome shotgun (WGS) entry which is preliminary data.</text>
</comment>
<gene>
    <name evidence="1" type="ORF">HUJ06_006191</name>
</gene>
<keyword evidence="2" id="KW-1185">Reference proteome</keyword>
<reference evidence="1 2" key="1">
    <citation type="journal article" date="2020" name="Mol. Biol. Evol.">
        <title>Distinct Expression and Methylation Patterns for Genes with Different Fates following a Single Whole-Genome Duplication in Flowering Plants.</title>
        <authorList>
            <person name="Shi T."/>
            <person name="Rahmani R.S."/>
            <person name="Gugger P.F."/>
            <person name="Wang M."/>
            <person name="Li H."/>
            <person name="Zhang Y."/>
            <person name="Li Z."/>
            <person name="Wang Q."/>
            <person name="Van de Peer Y."/>
            <person name="Marchal K."/>
            <person name="Chen J."/>
        </authorList>
    </citation>
    <scope>NUCLEOTIDE SEQUENCE [LARGE SCALE GENOMIC DNA]</scope>
    <source>
        <tissue evidence="1">Leaf</tissue>
    </source>
</reference>
<protein>
    <submittedName>
        <fullName evidence="1">Uncharacterized protein</fullName>
    </submittedName>
</protein>
<organism evidence="1 2">
    <name type="scientific">Nelumbo nucifera</name>
    <name type="common">Sacred lotus</name>
    <dbReference type="NCBI Taxonomy" id="4432"/>
    <lineage>
        <taxon>Eukaryota</taxon>
        <taxon>Viridiplantae</taxon>
        <taxon>Streptophyta</taxon>
        <taxon>Embryophyta</taxon>
        <taxon>Tracheophyta</taxon>
        <taxon>Spermatophyta</taxon>
        <taxon>Magnoliopsida</taxon>
        <taxon>Proteales</taxon>
        <taxon>Nelumbonaceae</taxon>
        <taxon>Nelumbo</taxon>
    </lineage>
</organism>
<proteinExistence type="predicted"/>
<accession>A0A822YST7</accession>
<sequence length="54" mass="6320">MLVKEGQQEQLPVGREEEEDEDLNCWKFPKQNSISILLFLPTELNHQVPCFCCI</sequence>
<dbReference type="EMBL" id="DUZY01000004">
    <property type="protein sequence ID" value="DAD35550.1"/>
    <property type="molecule type" value="Genomic_DNA"/>
</dbReference>